<accession>E2AQU4</accession>
<dbReference type="Proteomes" id="UP000000311">
    <property type="component" value="Unassembled WGS sequence"/>
</dbReference>
<sequence>MKLTVVCLIVAILICAIQARPNDDDKEYVFDLMDYDGRIDDEVYSYDIMDYDGRFGSLSCSLAGVNHGREDAPGRVELELQLDERQWVGIYQICDIPKGVK</sequence>
<evidence type="ECO:0000313" key="3">
    <source>
        <dbReference type="Proteomes" id="UP000000311"/>
    </source>
</evidence>
<reference evidence="2 3" key="1">
    <citation type="journal article" date="2010" name="Science">
        <title>Genomic comparison of the ants Camponotus floridanus and Harpegnathos saltator.</title>
        <authorList>
            <person name="Bonasio R."/>
            <person name="Zhang G."/>
            <person name="Ye C."/>
            <person name="Mutti N.S."/>
            <person name="Fang X."/>
            <person name="Qin N."/>
            <person name="Donahue G."/>
            <person name="Yang P."/>
            <person name="Li Q."/>
            <person name="Li C."/>
            <person name="Zhang P."/>
            <person name="Huang Z."/>
            <person name="Berger S.L."/>
            <person name="Reinberg D."/>
            <person name="Wang J."/>
            <person name="Liebig J."/>
        </authorList>
    </citation>
    <scope>NUCLEOTIDE SEQUENCE [LARGE SCALE GENOMIC DNA]</scope>
    <source>
        <strain evidence="3">C129</strain>
    </source>
</reference>
<protein>
    <submittedName>
        <fullName evidence="2">Uncharacterized protein</fullName>
    </submittedName>
</protein>
<name>E2AQU4_CAMFO</name>
<proteinExistence type="predicted"/>
<feature type="chain" id="PRO_5003157127" evidence="1">
    <location>
        <begin position="20"/>
        <end position="101"/>
    </location>
</feature>
<dbReference type="InParanoid" id="E2AQU4"/>
<organism evidence="3">
    <name type="scientific">Camponotus floridanus</name>
    <name type="common">Florida carpenter ant</name>
    <dbReference type="NCBI Taxonomy" id="104421"/>
    <lineage>
        <taxon>Eukaryota</taxon>
        <taxon>Metazoa</taxon>
        <taxon>Ecdysozoa</taxon>
        <taxon>Arthropoda</taxon>
        <taxon>Hexapoda</taxon>
        <taxon>Insecta</taxon>
        <taxon>Pterygota</taxon>
        <taxon>Neoptera</taxon>
        <taxon>Endopterygota</taxon>
        <taxon>Hymenoptera</taxon>
        <taxon>Apocrita</taxon>
        <taxon>Aculeata</taxon>
        <taxon>Formicoidea</taxon>
        <taxon>Formicidae</taxon>
        <taxon>Formicinae</taxon>
        <taxon>Camponotus</taxon>
    </lineage>
</organism>
<evidence type="ECO:0000256" key="1">
    <source>
        <dbReference type="SAM" id="SignalP"/>
    </source>
</evidence>
<gene>
    <name evidence="2" type="ORF">EAG_09017</name>
</gene>
<evidence type="ECO:0000313" key="2">
    <source>
        <dbReference type="EMBL" id="EFN64206.1"/>
    </source>
</evidence>
<keyword evidence="3" id="KW-1185">Reference proteome</keyword>
<feature type="signal peptide" evidence="1">
    <location>
        <begin position="1"/>
        <end position="19"/>
    </location>
</feature>
<dbReference type="EMBL" id="GL441834">
    <property type="protein sequence ID" value="EFN64206.1"/>
    <property type="molecule type" value="Genomic_DNA"/>
</dbReference>
<dbReference type="AlphaFoldDB" id="E2AQU4"/>
<keyword evidence="1" id="KW-0732">Signal</keyword>